<dbReference type="InterPro" id="IPR036965">
    <property type="entry name" value="Terpene_synth_N_sf"/>
</dbReference>
<dbReference type="InParanoid" id="A0A6I9TEJ8"/>
<comment type="cofactor">
    <cofactor evidence="1">
        <name>Mg(2+)</name>
        <dbReference type="ChEBI" id="CHEBI:18420"/>
    </cofactor>
</comment>
<sequence length="560" mass="65017">MMASATVENVVNYQQEIVRPLANFSPSLWGDLFTSVSIDNQVVEFYAQEIELLREKVRKMIVAHNKNMAEKLNLIDSIERLGISYHFETEIEEQILNFYNARSSFESDDLHTVALYFRLLRQHGHPISSGIFEKFMENDGKFKNSLRADPKGLLSLYEAAHLQTREEDILDKALAFTTAHLESIAPHLSSPFKEQVAHALEQCLQRGIPRVEARHYISVYEEYESKNDSLLRLAKLDFNLLQMLHRRELCELSRWWKELDLVSKLSYARDRVVECYFWTLGVYFEPQYSRARVMLAKTIAMISVIDDTYDSYGTIDELEIFTDAIERWDIKETDRLPDYMKICYTVLLDLYDQYEQELRQQGRSFAVHYAKATMKEIVRSYNIEAKWFIEGYMPPFADYMTNGFITSTYYLLAATSFIGMNAVTKEAFDWLVGKPKIQVANVTICRIVDDVATYEIEKKRGQSATGIECYMKDYGVSEEEAMEEFKNIAENAWKDMNEECVKEKSVSMEVLKRVVNLSRLIDVVYKHNQDGYTHPEKVLKPLITGLLVDSFNVCSCPVSC</sequence>
<dbReference type="Gene3D" id="1.10.600.10">
    <property type="entry name" value="Farnesyl Diphosphate Synthase"/>
    <property type="match status" value="1"/>
</dbReference>
<dbReference type="Gramene" id="SIN_1020695.t">
    <property type="protein sequence ID" value="SIN_1020695.t"/>
    <property type="gene ID" value="SIN_1020695"/>
</dbReference>
<dbReference type="GO" id="GO:0010333">
    <property type="term" value="F:terpene synthase activity"/>
    <property type="evidence" value="ECO:0007669"/>
    <property type="project" value="InterPro"/>
</dbReference>
<dbReference type="Pfam" id="PF01397">
    <property type="entry name" value="Terpene_synth"/>
    <property type="match status" value="1"/>
</dbReference>
<feature type="domain" description="Terpene synthase N-terminal" evidence="6">
    <location>
        <begin position="29"/>
        <end position="200"/>
    </location>
</feature>
<dbReference type="SFLD" id="SFLDS00005">
    <property type="entry name" value="Isoprenoid_Synthase_Type_I"/>
    <property type="match status" value="1"/>
</dbReference>
<dbReference type="RefSeq" id="XP_011082248.1">
    <property type="nucleotide sequence ID" value="XM_011083946.2"/>
</dbReference>
<gene>
    <name evidence="9" type="primary">LOC105165073</name>
</gene>
<evidence type="ECO:0000313" key="8">
    <source>
        <dbReference type="Proteomes" id="UP000504604"/>
    </source>
</evidence>
<dbReference type="OrthoDB" id="1877784at2759"/>
<dbReference type="SUPFAM" id="SSF48576">
    <property type="entry name" value="Terpenoid synthases"/>
    <property type="match status" value="1"/>
</dbReference>
<dbReference type="InterPro" id="IPR008949">
    <property type="entry name" value="Isoprenoid_synthase_dom_sf"/>
</dbReference>
<dbReference type="FunCoup" id="A0A6I9TEJ8">
    <property type="interactions" value="19"/>
</dbReference>
<proteinExistence type="predicted"/>
<evidence type="ECO:0000256" key="5">
    <source>
        <dbReference type="ARBA" id="ARBA00023239"/>
    </source>
</evidence>
<keyword evidence="3" id="KW-0479">Metal-binding</keyword>
<dbReference type="PANTHER" id="PTHR31225:SF93">
    <property type="entry name" value="ALPHA-HUMULENE_(-)-(E)-BETA-CARYOPHYLLENE SYNTHASE"/>
    <property type="match status" value="1"/>
</dbReference>
<evidence type="ECO:0000256" key="1">
    <source>
        <dbReference type="ARBA" id="ARBA00001946"/>
    </source>
</evidence>
<dbReference type="CDD" id="cd00684">
    <property type="entry name" value="Terpene_cyclase_plant_C1"/>
    <property type="match status" value="1"/>
</dbReference>
<dbReference type="InterPro" id="IPR001906">
    <property type="entry name" value="Terpene_synth_N"/>
</dbReference>
<dbReference type="InterPro" id="IPR050148">
    <property type="entry name" value="Terpene_synthase-like"/>
</dbReference>
<dbReference type="SFLD" id="SFLDG01604">
    <property type="entry name" value="Terpene_Cyclase_Like_1_C_Termi"/>
    <property type="match status" value="1"/>
</dbReference>
<evidence type="ECO:0000259" key="6">
    <source>
        <dbReference type="Pfam" id="PF01397"/>
    </source>
</evidence>
<evidence type="ECO:0000259" key="7">
    <source>
        <dbReference type="Pfam" id="PF03936"/>
    </source>
</evidence>
<dbReference type="InterPro" id="IPR008930">
    <property type="entry name" value="Terpenoid_cyclase/PrenylTrfase"/>
</dbReference>
<keyword evidence="8" id="KW-1185">Reference proteome</keyword>
<evidence type="ECO:0000313" key="9">
    <source>
        <dbReference type="RefSeq" id="XP_011082248.1"/>
    </source>
</evidence>
<accession>A0A6I9TEJ8</accession>
<name>A0A6I9TEJ8_SESIN</name>
<evidence type="ECO:0000256" key="3">
    <source>
        <dbReference type="ARBA" id="ARBA00022723"/>
    </source>
</evidence>
<evidence type="ECO:0000256" key="2">
    <source>
        <dbReference type="ARBA" id="ARBA00004721"/>
    </source>
</evidence>
<dbReference type="AlphaFoldDB" id="A0A6I9TEJ8"/>
<dbReference type="FunFam" id="1.10.600.10:FF:000007">
    <property type="entry name" value="Isoprene synthase, chloroplastic"/>
    <property type="match status" value="1"/>
</dbReference>
<dbReference type="GO" id="GO:0016102">
    <property type="term" value="P:diterpenoid biosynthetic process"/>
    <property type="evidence" value="ECO:0007669"/>
    <property type="project" value="InterPro"/>
</dbReference>
<dbReference type="Pfam" id="PF03936">
    <property type="entry name" value="Terpene_synth_C"/>
    <property type="match status" value="1"/>
</dbReference>
<dbReference type="InterPro" id="IPR005630">
    <property type="entry name" value="Terpene_synthase_metal-bd"/>
</dbReference>
<dbReference type="SUPFAM" id="SSF48239">
    <property type="entry name" value="Terpenoid cyclases/Protein prenyltransferases"/>
    <property type="match status" value="1"/>
</dbReference>
<protein>
    <submittedName>
        <fullName evidence="9">Vetispiradiene synthase 3 isoform X1</fullName>
    </submittedName>
</protein>
<dbReference type="SFLD" id="SFLDG01019">
    <property type="entry name" value="Terpene_Cyclase_Like_1_C_Termi"/>
    <property type="match status" value="1"/>
</dbReference>
<feature type="domain" description="Terpene synthase metal-binding" evidence="7">
    <location>
        <begin position="257"/>
        <end position="495"/>
    </location>
</feature>
<dbReference type="InterPro" id="IPR044814">
    <property type="entry name" value="Terpene_cyclase_plant_C1"/>
</dbReference>
<reference evidence="9" key="1">
    <citation type="submission" date="2025-08" db="UniProtKB">
        <authorList>
            <consortium name="RefSeq"/>
        </authorList>
    </citation>
    <scope>IDENTIFICATION</scope>
</reference>
<dbReference type="GeneID" id="105165073"/>
<keyword evidence="5" id="KW-0456">Lyase</keyword>
<dbReference type="FunFam" id="1.50.10.130:FF:000001">
    <property type="entry name" value="Isoprene synthase, chloroplastic"/>
    <property type="match status" value="1"/>
</dbReference>
<dbReference type="InterPro" id="IPR034741">
    <property type="entry name" value="Terpene_cyclase-like_1_C"/>
</dbReference>
<evidence type="ECO:0000256" key="4">
    <source>
        <dbReference type="ARBA" id="ARBA00022842"/>
    </source>
</evidence>
<organism evidence="8 9">
    <name type="scientific">Sesamum indicum</name>
    <name type="common">Oriental sesame</name>
    <name type="synonym">Sesamum orientale</name>
    <dbReference type="NCBI Taxonomy" id="4182"/>
    <lineage>
        <taxon>Eukaryota</taxon>
        <taxon>Viridiplantae</taxon>
        <taxon>Streptophyta</taxon>
        <taxon>Embryophyta</taxon>
        <taxon>Tracheophyta</taxon>
        <taxon>Spermatophyta</taxon>
        <taxon>Magnoliopsida</taxon>
        <taxon>eudicotyledons</taxon>
        <taxon>Gunneridae</taxon>
        <taxon>Pentapetalae</taxon>
        <taxon>asterids</taxon>
        <taxon>lamiids</taxon>
        <taxon>Lamiales</taxon>
        <taxon>Pedaliaceae</taxon>
        <taxon>Sesamum</taxon>
    </lineage>
</organism>
<dbReference type="PANTHER" id="PTHR31225">
    <property type="entry name" value="OS04G0344100 PROTEIN-RELATED"/>
    <property type="match status" value="1"/>
</dbReference>
<comment type="pathway">
    <text evidence="2">Secondary metabolite biosynthesis; terpenoid biosynthesis.</text>
</comment>
<keyword evidence="4" id="KW-0460">Magnesium</keyword>
<dbReference type="Proteomes" id="UP000504604">
    <property type="component" value="Linkage group LG6"/>
</dbReference>
<dbReference type="Gene3D" id="1.50.10.130">
    <property type="entry name" value="Terpene synthase, N-terminal domain"/>
    <property type="match status" value="1"/>
</dbReference>
<dbReference type="GO" id="GO:0000287">
    <property type="term" value="F:magnesium ion binding"/>
    <property type="evidence" value="ECO:0007669"/>
    <property type="project" value="InterPro"/>
</dbReference>